<dbReference type="OrthoDB" id="8961678at2759"/>
<evidence type="ECO:0000313" key="2">
    <source>
        <dbReference type="Proteomes" id="UP000287033"/>
    </source>
</evidence>
<name>A0A401SAQ2_CHIPU</name>
<proteinExistence type="predicted"/>
<dbReference type="Proteomes" id="UP000287033">
    <property type="component" value="Unassembled WGS sequence"/>
</dbReference>
<organism evidence="1 2">
    <name type="scientific">Chiloscyllium punctatum</name>
    <name type="common">Brownbanded bambooshark</name>
    <name type="synonym">Hemiscyllium punctatum</name>
    <dbReference type="NCBI Taxonomy" id="137246"/>
    <lineage>
        <taxon>Eukaryota</taxon>
        <taxon>Metazoa</taxon>
        <taxon>Chordata</taxon>
        <taxon>Craniata</taxon>
        <taxon>Vertebrata</taxon>
        <taxon>Chondrichthyes</taxon>
        <taxon>Elasmobranchii</taxon>
        <taxon>Galeomorphii</taxon>
        <taxon>Galeoidea</taxon>
        <taxon>Orectolobiformes</taxon>
        <taxon>Hemiscylliidae</taxon>
        <taxon>Chiloscyllium</taxon>
    </lineage>
</organism>
<sequence>MRERESGSGFLKMKPQGDLKALLVRLVGLPKLKEVTALAHLKNAADNPMIDGVGFDRMRQRVWWALRDCYLPKMDSETLREDPLGDNENLAAYLEKVEIGNRARHRV</sequence>
<dbReference type="EMBL" id="BEZZ01000163">
    <property type="protein sequence ID" value="GCC27424.1"/>
    <property type="molecule type" value="Genomic_DNA"/>
</dbReference>
<gene>
    <name evidence="1" type="ORF">chiPu_0005848</name>
</gene>
<evidence type="ECO:0000313" key="1">
    <source>
        <dbReference type="EMBL" id="GCC27424.1"/>
    </source>
</evidence>
<comment type="caution">
    <text evidence="1">The sequence shown here is derived from an EMBL/GenBank/DDBJ whole genome shotgun (WGS) entry which is preliminary data.</text>
</comment>
<reference evidence="1 2" key="1">
    <citation type="journal article" date="2018" name="Nat. Ecol. Evol.">
        <title>Shark genomes provide insights into elasmobranch evolution and the origin of vertebrates.</title>
        <authorList>
            <person name="Hara Y"/>
            <person name="Yamaguchi K"/>
            <person name="Onimaru K"/>
            <person name="Kadota M"/>
            <person name="Koyanagi M"/>
            <person name="Keeley SD"/>
            <person name="Tatsumi K"/>
            <person name="Tanaka K"/>
            <person name="Motone F"/>
            <person name="Kageyama Y"/>
            <person name="Nozu R"/>
            <person name="Adachi N"/>
            <person name="Nishimura O"/>
            <person name="Nakagawa R"/>
            <person name="Tanegashima C"/>
            <person name="Kiyatake I"/>
            <person name="Matsumoto R"/>
            <person name="Murakumo K"/>
            <person name="Nishida K"/>
            <person name="Terakita A"/>
            <person name="Kuratani S"/>
            <person name="Sato K"/>
            <person name="Hyodo S Kuraku.S."/>
        </authorList>
    </citation>
    <scope>NUCLEOTIDE SEQUENCE [LARGE SCALE GENOMIC DNA]</scope>
</reference>
<keyword evidence="2" id="KW-1185">Reference proteome</keyword>
<dbReference type="AlphaFoldDB" id="A0A401SAQ2"/>
<protein>
    <submittedName>
        <fullName evidence="1">Uncharacterized protein</fullName>
    </submittedName>
</protein>
<accession>A0A401SAQ2</accession>